<protein>
    <submittedName>
        <fullName evidence="2">Uncharacterized protein</fullName>
    </submittedName>
</protein>
<name>A0A915E671_9BILA</name>
<evidence type="ECO:0000313" key="1">
    <source>
        <dbReference type="Proteomes" id="UP000887574"/>
    </source>
</evidence>
<sequence>MNQPQPFAPQLLVDPKQPNAEIFFLHLTPSGRKENERRKFVSEVNAKMEEKLKDKASVIYVDTSLIESKNEQPANPDFLNSLSYINLL</sequence>
<dbReference type="Proteomes" id="UP000887574">
    <property type="component" value="Unplaced"/>
</dbReference>
<keyword evidence="1" id="KW-1185">Reference proteome</keyword>
<evidence type="ECO:0000313" key="2">
    <source>
        <dbReference type="WBParaSite" id="jg2755"/>
    </source>
</evidence>
<proteinExistence type="predicted"/>
<dbReference type="WBParaSite" id="jg2755">
    <property type="protein sequence ID" value="jg2755"/>
    <property type="gene ID" value="jg2755"/>
</dbReference>
<reference evidence="2" key="1">
    <citation type="submission" date="2022-11" db="UniProtKB">
        <authorList>
            <consortium name="WormBaseParasite"/>
        </authorList>
    </citation>
    <scope>IDENTIFICATION</scope>
</reference>
<dbReference type="AlphaFoldDB" id="A0A915E671"/>
<dbReference type="Gene3D" id="3.40.50.1110">
    <property type="entry name" value="SGNH hydrolase"/>
    <property type="match status" value="1"/>
</dbReference>
<accession>A0A915E671</accession>
<organism evidence="1 2">
    <name type="scientific">Ditylenchus dipsaci</name>
    <dbReference type="NCBI Taxonomy" id="166011"/>
    <lineage>
        <taxon>Eukaryota</taxon>
        <taxon>Metazoa</taxon>
        <taxon>Ecdysozoa</taxon>
        <taxon>Nematoda</taxon>
        <taxon>Chromadorea</taxon>
        <taxon>Rhabditida</taxon>
        <taxon>Tylenchina</taxon>
        <taxon>Tylenchomorpha</taxon>
        <taxon>Sphaerularioidea</taxon>
        <taxon>Anguinidae</taxon>
        <taxon>Anguininae</taxon>
        <taxon>Ditylenchus</taxon>
    </lineage>
</organism>
<dbReference type="InterPro" id="IPR036514">
    <property type="entry name" value="SGNH_hydro_sf"/>
</dbReference>